<name>A0A6J7GD47_9ZZZZ</name>
<sequence length="376" mass="41259">MLETVPQVVRSKSGQQLFHGGQSELNSRVTVRVHHDLPAVPQAGRDGTAQSLGCPVGVATVVFAQVGLQEVTGSALVRSVGDDLPRVGPNHLVTGEGRDAGLFPRCRYLVGGLARHDGELGRRHAHWQALSAVHLVQHGQLGNAGKCARGRLTKRRDALACALIEDFSNSRSEIRLRWLGQFARKNHHCWSFANDARELAIGTTEVSSGRVHCLVGHICGRHGGTVHVEVVHRRVHDHHRIVRRHLVENRTRQIWFAGVEAGVKEFAEYPLAVGRLGCGCFDRGHHRIEGRARLVRDIGPREVQQRRPHVHVGFNETRNHDALGLHRCGGGVGQALDIRERPDANDLSARDGHGLSRGSGRIARGDRAHNESVGLF</sequence>
<protein>
    <submittedName>
        <fullName evidence="2">Unannotated protein</fullName>
    </submittedName>
</protein>
<evidence type="ECO:0000313" key="2">
    <source>
        <dbReference type="EMBL" id="CAB4906132.1"/>
    </source>
</evidence>
<feature type="region of interest" description="Disordered" evidence="1">
    <location>
        <begin position="342"/>
        <end position="376"/>
    </location>
</feature>
<dbReference type="AlphaFoldDB" id="A0A6J7GD47"/>
<accession>A0A6J7GD47</accession>
<reference evidence="2" key="1">
    <citation type="submission" date="2020-05" db="EMBL/GenBank/DDBJ databases">
        <authorList>
            <person name="Chiriac C."/>
            <person name="Salcher M."/>
            <person name="Ghai R."/>
            <person name="Kavagutti S V."/>
        </authorList>
    </citation>
    <scope>NUCLEOTIDE SEQUENCE</scope>
</reference>
<gene>
    <name evidence="2" type="ORF">UFOPK3516_01199</name>
</gene>
<dbReference type="EMBL" id="CAFBMB010000109">
    <property type="protein sequence ID" value="CAB4906132.1"/>
    <property type="molecule type" value="Genomic_DNA"/>
</dbReference>
<organism evidence="2">
    <name type="scientific">freshwater metagenome</name>
    <dbReference type="NCBI Taxonomy" id="449393"/>
    <lineage>
        <taxon>unclassified sequences</taxon>
        <taxon>metagenomes</taxon>
        <taxon>ecological metagenomes</taxon>
    </lineage>
</organism>
<proteinExistence type="predicted"/>
<evidence type="ECO:0000256" key="1">
    <source>
        <dbReference type="SAM" id="MobiDB-lite"/>
    </source>
</evidence>
<feature type="compositionally biased region" description="Basic and acidic residues" evidence="1">
    <location>
        <begin position="342"/>
        <end position="354"/>
    </location>
</feature>